<dbReference type="InterPro" id="IPR050570">
    <property type="entry name" value="Cell_wall_metabolism_enzyme"/>
</dbReference>
<dbReference type="RefSeq" id="WP_209863820.1">
    <property type="nucleotide sequence ID" value="NZ_JAGGLD010000005.1"/>
</dbReference>
<dbReference type="Proteomes" id="UP001519288">
    <property type="component" value="Unassembled WGS sequence"/>
</dbReference>
<keyword evidence="5" id="KW-1185">Reference proteome</keyword>
<sequence>MNNQDQKHQNYEESPKNGLGEPQASSWKRMLSKKWVYPAAYMATAAIILTLVWVYQNASQKPQVKTTSGVVSSVNSTKDGMTTTPDGKTVPTTAVPENLAWPVANAADVKVAKPFYDKEASESDHVAAVVQYKDQFIPNTGIDLSREDNAPFNVVASLSGTVTSIQQHTLLGYVVEVTNANNLKTVYESLTDVKVKKNDQVKQGDTLGTAGRNEYEKDLGNHVHFAIYENGTPVNPTTLLPQK</sequence>
<feature type="transmembrane region" description="Helical" evidence="2">
    <location>
        <begin position="35"/>
        <end position="55"/>
    </location>
</feature>
<gene>
    <name evidence="4" type="ORF">J2Z69_002863</name>
</gene>
<keyword evidence="2" id="KW-0472">Membrane</keyword>
<keyword evidence="2" id="KW-1133">Transmembrane helix</keyword>
<keyword evidence="2" id="KW-0812">Transmembrane</keyword>
<dbReference type="CDD" id="cd12797">
    <property type="entry name" value="M23_peptidase"/>
    <property type="match status" value="1"/>
</dbReference>
<dbReference type="SUPFAM" id="SSF51261">
    <property type="entry name" value="Duplicated hybrid motif"/>
    <property type="match status" value="1"/>
</dbReference>
<dbReference type="Pfam" id="PF01551">
    <property type="entry name" value="Peptidase_M23"/>
    <property type="match status" value="1"/>
</dbReference>
<dbReference type="PANTHER" id="PTHR21666">
    <property type="entry name" value="PEPTIDASE-RELATED"/>
    <property type="match status" value="1"/>
</dbReference>
<dbReference type="InterPro" id="IPR016047">
    <property type="entry name" value="M23ase_b-sheet_dom"/>
</dbReference>
<proteinExistence type="predicted"/>
<dbReference type="PANTHER" id="PTHR21666:SF291">
    <property type="entry name" value="STAGE II SPORULATION PROTEIN Q"/>
    <property type="match status" value="1"/>
</dbReference>
<evidence type="ECO:0000256" key="2">
    <source>
        <dbReference type="SAM" id="Phobius"/>
    </source>
</evidence>
<reference evidence="4 5" key="1">
    <citation type="submission" date="2021-03" db="EMBL/GenBank/DDBJ databases">
        <title>Genomic Encyclopedia of Type Strains, Phase IV (KMG-IV): sequencing the most valuable type-strain genomes for metagenomic binning, comparative biology and taxonomic classification.</title>
        <authorList>
            <person name="Goeker M."/>
        </authorList>
    </citation>
    <scope>NUCLEOTIDE SEQUENCE [LARGE SCALE GENOMIC DNA]</scope>
    <source>
        <strain evidence="4 5">DSM 26806</strain>
    </source>
</reference>
<protein>
    <submittedName>
        <fullName evidence="4">Stage II sporulation protein Q</fullName>
    </submittedName>
</protein>
<evidence type="ECO:0000256" key="1">
    <source>
        <dbReference type="SAM" id="MobiDB-lite"/>
    </source>
</evidence>
<dbReference type="EMBL" id="JAGGLD010000005">
    <property type="protein sequence ID" value="MBP2001807.1"/>
    <property type="molecule type" value="Genomic_DNA"/>
</dbReference>
<evidence type="ECO:0000259" key="3">
    <source>
        <dbReference type="Pfam" id="PF01551"/>
    </source>
</evidence>
<accession>A0ABS4JJD5</accession>
<evidence type="ECO:0000313" key="5">
    <source>
        <dbReference type="Proteomes" id="UP001519288"/>
    </source>
</evidence>
<evidence type="ECO:0000313" key="4">
    <source>
        <dbReference type="EMBL" id="MBP2001807.1"/>
    </source>
</evidence>
<feature type="compositionally biased region" description="Basic and acidic residues" evidence="1">
    <location>
        <begin position="1"/>
        <end position="15"/>
    </location>
</feature>
<dbReference type="Gene3D" id="2.70.70.10">
    <property type="entry name" value="Glucose Permease (Domain IIA)"/>
    <property type="match status" value="1"/>
</dbReference>
<organism evidence="4 5">
    <name type="scientific">Paenibacillus shirakamiensis</name>
    <dbReference type="NCBI Taxonomy" id="1265935"/>
    <lineage>
        <taxon>Bacteria</taxon>
        <taxon>Bacillati</taxon>
        <taxon>Bacillota</taxon>
        <taxon>Bacilli</taxon>
        <taxon>Bacillales</taxon>
        <taxon>Paenibacillaceae</taxon>
        <taxon>Paenibacillus</taxon>
    </lineage>
</organism>
<dbReference type="InterPro" id="IPR011055">
    <property type="entry name" value="Dup_hybrid_motif"/>
</dbReference>
<feature type="region of interest" description="Disordered" evidence="1">
    <location>
        <begin position="1"/>
        <end position="24"/>
    </location>
</feature>
<feature type="domain" description="M23ase beta-sheet core" evidence="3">
    <location>
        <begin position="139"/>
        <end position="236"/>
    </location>
</feature>
<comment type="caution">
    <text evidence="4">The sequence shown here is derived from an EMBL/GenBank/DDBJ whole genome shotgun (WGS) entry which is preliminary data.</text>
</comment>
<name>A0ABS4JJD5_9BACL</name>
<feature type="region of interest" description="Disordered" evidence="1">
    <location>
        <begin position="72"/>
        <end position="93"/>
    </location>
</feature>